<protein>
    <recommendedName>
        <fullName evidence="4">Secreted protein</fullName>
    </recommendedName>
</protein>
<accession>A0A2T7UQN2</accession>
<evidence type="ECO:0000256" key="1">
    <source>
        <dbReference type="SAM" id="SignalP"/>
    </source>
</evidence>
<evidence type="ECO:0000313" key="3">
    <source>
        <dbReference type="Proteomes" id="UP000244810"/>
    </source>
</evidence>
<gene>
    <name evidence="2" type="ORF">DDE23_14670</name>
</gene>
<feature type="chain" id="PRO_5015624110" description="Secreted protein" evidence="1">
    <location>
        <begin position="29"/>
        <end position="160"/>
    </location>
</feature>
<keyword evidence="3" id="KW-1185">Reference proteome</keyword>
<keyword evidence="1" id="KW-0732">Signal</keyword>
<organism evidence="2 3">
    <name type="scientific">Pararhodobacter aggregans</name>
    <dbReference type="NCBI Taxonomy" id="404875"/>
    <lineage>
        <taxon>Bacteria</taxon>
        <taxon>Pseudomonadati</taxon>
        <taxon>Pseudomonadota</taxon>
        <taxon>Alphaproteobacteria</taxon>
        <taxon>Rhodobacterales</taxon>
        <taxon>Paracoccaceae</taxon>
        <taxon>Pararhodobacter</taxon>
    </lineage>
</organism>
<feature type="signal peptide" evidence="1">
    <location>
        <begin position="1"/>
        <end position="28"/>
    </location>
</feature>
<sequence length="160" mass="17318">MTLFSRTRLTLAGLVAAATLSLSPAAMAQDFLGGGTIAEFSGCEEQGWSNPQMIRARMRLAATATNGMNALSLFLTDGTVTLTIPDPLAPGGTWRRIWGGAVWDEPGGWDPRPRVRIRNVFVIGGATPATAEDLLIRLRVRGFNWMPYCEATVVLALTRR</sequence>
<reference evidence="2 3" key="1">
    <citation type="journal article" date="2011" name="Syst. Appl. Microbiol.">
        <title>Defluviimonas denitrificans gen. nov., sp. nov., and Pararhodobacter aggregans gen. nov., sp. nov., non-phototrophic Rhodobacteraceae from the biofilter of a marine aquaculture.</title>
        <authorList>
            <person name="Foesel B.U."/>
            <person name="Drake H.L."/>
            <person name="Schramm A."/>
        </authorList>
    </citation>
    <scope>NUCLEOTIDE SEQUENCE [LARGE SCALE GENOMIC DNA]</scope>
    <source>
        <strain evidence="2 3">D1-19</strain>
    </source>
</reference>
<dbReference type="RefSeq" id="WP_107752490.1">
    <property type="nucleotide sequence ID" value="NZ_QBKF01000007.1"/>
</dbReference>
<proteinExistence type="predicted"/>
<comment type="caution">
    <text evidence="2">The sequence shown here is derived from an EMBL/GenBank/DDBJ whole genome shotgun (WGS) entry which is preliminary data.</text>
</comment>
<name>A0A2T7UQN2_9RHOB</name>
<dbReference type="AlphaFoldDB" id="A0A2T7UQN2"/>
<evidence type="ECO:0008006" key="4">
    <source>
        <dbReference type="Google" id="ProtNLM"/>
    </source>
</evidence>
<dbReference type="EMBL" id="QDDR01000007">
    <property type="protein sequence ID" value="PVE46918.1"/>
    <property type="molecule type" value="Genomic_DNA"/>
</dbReference>
<evidence type="ECO:0000313" key="2">
    <source>
        <dbReference type="EMBL" id="PVE46918.1"/>
    </source>
</evidence>
<dbReference type="Proteomes" id="UP000244810">
    <property type="component" value="Unassembled WGS sequence"/>
</dbReference>